<dbReference type="AlphaFoldDB" id="A0A5B8M5Q1"/>
<proteinExistence type="predicted"/>
<name>A0A5B8M5Q1_9MICO</name>
<keyword evidence="1" id="KW-1133">Transmembrane helix</keyword>
<evidence type="ECO:0000256" key="1">
    <source>
        <dbReference type="SAM" id="Phobius"/>
    </source>
</evidence>
<accession>A0A5B8M5Q1</accession>
<evidence type="ECO:0000313" key="2">
    <source>
        <dbReference type="EMBL" id="QDZ15419.1"/>
    </source>
</evidence>
<feature type="transmembrane region" description="Helical" evidence="1">
    <location>
        <begin position="39"/>
        <end position="60"/>
    </location>
</feature>
<dbReference type="EMBL" id="CP042305">
    <property type="protein sequence ID" value="QDZ15419.1"/>
    <property type="molecule type" value="Genomic_DNA"/>
</dbReference>
<keyword evidence="1" id="KW-0812">Transmembrane</keyword>
<gene>
    <name evidence="2" type="ORF">FPZ11_12220</name>
</gene>
<dbReference type="PANTHER" id="PTHR37309">
    <property type="entry name" value="SLR0284 PROTEIN"/>
    <property type="match status" value="1"/>
</dbReference>
<dbReference type="InterPro" id="IPR007165">
    <property type="entry name" value="Phage_holin_4_2"/>
</dbReference>
<organism evidence="2 3">
    <name type="scientific">Humibacter ginsenosidimutans</name>
    <dbReference type="NCBI Taxonomy" id="2599293"/>
    <lineage>
        <taxon>Bacteria</taxon>
        <taxon>Bacillati</taxon>
        <taxon>Actinomycetota</taxon>
        <taxon>Actinomycetes</taxon>
        <taxon>Micrococcales</taxon>
        <taxon>Microbacteriaceae</taxon>
        <taxon>Humibacter</taxon>
    </lineage>
</organism>
<dbReference type="PANTHER" id="PTHR37309:SF1">
    <property type="entry name" value="SLR0284 PROTEIN"/>
    <property type="match status" value="1"/>
</dbReference>
<feature type="transmembrane region" description="Helical" evidence="1">
    <location>
        <begin position="102"/>
        <end position="124"/>
    </location>
</feature>
<sequence>MRFLLKLIINAFALWLTTLLVSGVTVKSYDPSGGEFPLLLTYLLVALIFGVVNGIVGTVIRVVAFPLYVLTLGLISLIVNGLLLLLVSWISDGMGFGLHVDGFWDGVWAALILAIISWLLGMIFRPAIRR</sequence>
<keyword evidence="1" id="KW-0472">Membrane</keyword>
<reference evidence="2 3" key="1">
    <citation type="submission" date="2019-07" db="EMBL/GenBank/DDBJ databases">
        <title>Full genome sequence of Humibacter sp. WJ7-1.</title>
        <authorList>
            <person name="Im W.-T."/>
        </authorList>
    </citation>
    <scope>NUCLEOTIDE SEQUENCE [LARGE SCALE GENOMIC DNA]</scope>
    <source>
        <strain evidence="2 3">WJ7-1</strain>
    </source>
</reference>
<dbReference type="RefSeq" id="WP_146321277.1">
    <property type="nucleotide sequence ID" value="NZ_CP042305.1"/>
</dbReference>
<evidence type="ECO:0000313" key="3">
    <source>
        <dbReference type="Proteomes" id="UP000320216"/>
    </source>
</evidence>
<dbReference type="OrthoDB" id="9810847at2"/>
<keyword evidence="3" id="KW-1185">Reference proteome</keyword>
<dbReference type="KEGG" id="huw:FPZ11_12220"/>
<feature type="transmembrane region" description="Helical" evidence="1">
    <location>
        <begin position="67"/>
        <end position="90"/>
    </location>
</feature>
<protein>
    <submittedName>
        <fullName evidence="2">Phage holin family protein</fullName>
    </submittedName>
</protein>
<dbReference type="Pfam" id="PF04020">
    <property type="entry name" value="Phage_holin_4_2"/>
    <property type="match status" value="1"/>
</dbReference>
<dbReference type="Proteomes" id="UP000320216">
    <property type="component" value="Chromosome"/>
</dbReference>